<dbReference type="EMBL" id="OX395132">
    <property type="protein sequence ID" value="CAI5780125.1"/>
    <property type="molecule type" value="Genomic_DNA"/>
</dbReference>
<keyword evidence="3" id="KW-1185">Reference proteome</keyword>
<dbReference type="Proteomes" id="UP001178461">
    <property type="component" value="Chromosome 7"/>
</dbReference>
<evidence type="ECO:0000313" key="2">
    <source>
        <dbReference type="EMBL" id="CAI5780125.1"/>
    </source>
</evidence>
<name>A0AA35KKY5_9SAUR</name>
<reference evidence="2" key="1">
    <citation type="submission" date="2022-12" db="EMBL/GenBank/DDBJ databases">
        <authorList>
            <person name="Alioto T."/>
            <person name="Alioto T."/>
            <person name="Gomez Garrido J."/>
        </authorList>
    </citation>
    <scope>NUCLEOTIDE SEQUENCE</scope>
</reference>
<feature type="non-terminal residue" evidence="2">
    <location>
        <position position="1"/>
    </location>
</feature>
<gene>
    <name evidence="2" type="ORF">PODLI_1B001368</name>
</gene>
<dbReference type="AlphaFoldDB" id="A0AA35KKY5"/>
<feature type="compositionally biased region" description="Polar residues" evidence="1">
    <location>
        <begin position="55"/>
        <end position="68"/>
    </location>
</feature>
<proteinExistence type="predicted"/>
<accession>A0AA35KKY5</accession>
<sequence length="68" mass="7464">PGEWPPRRRKGAPLSFPSSPRKVPTQTPARHRSRQKPPPRSSAPRCRRRLPTGVAVTNASASSPPFSL</sequence>
<evidence type="ECO:0000256" key="1">
    <source>
        <dbReference type="SAM" id="MobiDB-lite"/>
    </source>
</evidence>
<organism evidence="2 3">
    <name type="scientific">Podarcis lilfordi</name>
    <name type="common">Lilford's wall lizard</name>
    <dbReference type="NCBI Taxonomy" id="74358"/>
    <lineage>
        <taxon>Eukaryota</taxon>
        <taxon>Metazoa</taxon>
        <taxon>Chordata</taxon>
        <taxon>Craniata</taxon>
        <taxon>Vertebrata</taxon>
        <taxon>Euteleostomi</taxon>
        <taxon>Lepidosauria</taxon>
        <taxon>Squamata</taxon>
        <taxon>Bifurcata</taxon>
        <taxon>Unidentata</taxon>
        <taxon>Episquamata</taxon>
        <taxon>Laterata</taxon>
        <taxon>Lacertibaenia</taxon>
        <taxon>Lacertidae</taxon>
        <taxon>Podarcis</taxon>
    </lineage>
</organism>
<protein>
    <submittedName>
        <fullName evidence="2">Uncharacterized protein</fullName>
    </submittedName>
</protein>
<evidence type="ECO:0000313" key="3">
    <source>
        <dbReference type="Proteomes" id="UP001178461"/>
    </source>
</evidence>
<feature type="region of interest" description="Disordered" evidence="1">
    <location>
        <begin position="1"/>
        <end position="68"/>
    </location>
</feature>